<gene>
    <name evidence="3" type="primary">20212133</name>
    <name evidence="2" type="ORF">HELRODRAFT_192029</name>
</gene>
<sequence>MNSNKVNQETVLKQLISVLVHEKLKSILKNSSVIVDEKMKMDSQLLSSKKRLSSLFRRIVHHKSTNEHQNNNILNSKKTKVTKSQEQVEKTEQDQQCNKENIHEPDPLMTVESCILTTPPNSPCLTTILKKSQTDPSCRHMSSSQRHATFKEIVKVHEYVIQDSMSLTAEEHYTSEASLTDEDENIHPVRKGFYLDNGVTEEDEGEGGEDLDRQITPSDESFYKPSPLTRAEKANIFANLNNPTVDEEDDGQNSDDSQKLISTLKAKKFQHCKSSPTVGKKSKKTQQQQNHHVNKTKKNKVEELPDDLMFDFACC</sequence>
<dbReference type="EMBL" id="AMQM01004684">
    <property type="status" value="NOT_ANNOTATED_CDS"/>
    <property type="molecule type" value="Genomic_DNA"/>
</dbReference>
<feature type="region of interest" description="Disordered" evidence="1">
    <location>
        <begin position="61"/>
        <end position="96"/>
    </location>
</feature>
<dbReference type="HOGENOM" id="CLU_883612_0_0_1"/>
<feature type="compositionally biased region" description="Acidic residues" evidence="1">
    <location>
        <begin position="199"/>
        <end position="209"/>
    </location>
</feature>
<feature type="region of interest" description="Disordered" evidence="1">
    <location>
        <begin position="198"/>
        <end position="225"/>
    </location>
</feature>
<evidence type="ECO:0000313" key="2">
    <source>
        <dbReference type="EMBL" id="ESO03412.1"/>
    </source>
</evidence>
<dbReference type="RefSeq" id="XP_009018560.1">
    <property type="nucleotide sequence ID" value="XM_009020312.1"/>
</dbReference>
<keyword evidence="4" id="KW-1185">Reference proteome</keyword>
<evidence type="ECO:0000313" key="4">
    <source>
        <dbReference type="Proteomes" id="UP000015101"/>
    </source>
</evidence>
<organism evidence="3 4">
    <name type="scientific">Helobdella robusta</name>
    <name type="common">Californian leech</name>
    <dbReference type="NCBI Taxonomy" id="6412"/>
    <lineage>
        <taxon>Eukaryota</taxon>
        <taxon>Metazoa</taxon>
        <taxon>Spiralia</taxon>
        <taxon>Lophotrochozoa</taxon>
        <taxon>Annelida</taxon>
        <taxon>Clitellata</taxon>
        <taxon>Hirudinea</taxon>
        <taxon>Rhynchobdellida</taxon>
        <taxon>Glossiphoniidae</taxon>
        <taxon>Helobdella</taxon>
    </lineage>
</organism>
<dbReference type="GeneID" id="20212133"/>
<dbReference type="AlphaFoldDB" id="T1FTI6"/>
<reference evidence="3" key="3">
    <citation type="submission" date="2015-06" db="UniProtKB">
        <authorList>
            <consortium name="EnsemblMetazoa"/>
        </authorList>
    </citation>
    <scope>IDENTIFICATION</scope>
</reference>
<feature type="region of interest" description="Disordered" evidence="1">
    <location>
        <begin position="271"/>
        <end position="300"/>
    </location>
</feature>
<reference evidence="4" key="1">
    <citation type="submission" date="2012-12" db="EMBL/GenBank/DDBJ databases">
        <authorList>
            <person name="Hellsten U."/>
            <person name="Grimwood J."/>
            <person name="Chapman J.A."/>
            <person name="Shapiro H."/>
            <person name="Aerts A."/>
            <person name="Otillar R.P."/>
            <person name="Terry A.Y."/>
            <person name="Boore J.L."/>
            <person name="Simakov O."/>
            <person name="Marletaz F."/>
            <person name="Cho S.-J."/>
            <person name="Edsinger-Gonzales E."/>
            <person name="Havlak P."/>
            <person name="Kuo D.-H."/>
            <person name="Larsson T."/>
            <person name="Lv J."/>
            <person name="Arendt D."/>
            <person name="Savage R."/>
            <person name="Osoegawa K."/>
            <person name="de Jong P."/>
            <person name="Lindberg D.R."/>
            <person name="Seaver E.C."/>
            <person name="Weisblat D.A."/>
            <person name="Putnam N.H."/>
            <person name="Grigoriev I.V."/>
            <person name="Rokhsar D.S."/>
        </authorList>
    </citation>
    <scope>NUCLEOTIDE SEQUENCE</scope>
</reference>
<name>T1FTI6_HELRO</name>
<protein>
    <submittedName>
        <fullName evidence="2 3">Uncharacterized protein</fullName>
    </submittedName>
</protein>
<reference evidence="2 4" key="2">
    <citation type="journal article" date="2013" name="Nature">
        <title>Insights into bilaterian evolution from three spiralian genomes.</title>
        <authorList>
            <person name="Simakov O."/>
            <person name="Marletaz F."/>
            <person name="Cho S.J."/>
            <person name="Edsinger-Gonzales E."/>
            <person name="Havlak P."/>
            <person name="Hellsten U."/>
            <person name="Kuo D.H."/>
            <person name="Larsson T."/>
            <person name="Lv J."/>
            <person name="Arendt D."/>
            <person name="Savage R."/>
            <person name="Osoegawa K."/>
            <person name="de Jong P."/>
            <person name="Grimwood J."/>
            <person name="Chapman J.A."/>
            <person name="Shapiro H."/>
            <person name="Aerts A."/>
            <person name="Otillar R.P."/>
            <person name="Terry A.Y."/>
            <person name="Boore J.L."/>
            <person name="Grigoriev I.V."/>
            <person name="Lindberg D.R."/>
            <person name="Seaver E.C."/>
            <person name="Weisblat D.A."/>
            <person name="Putnam N.H."/>
            <person name="Rokhsar D.S."/>
        </authorList>
    </citation>
    <scope>NUCLEOTIDE SEQUENCE</scope>
</reference>
<feature type="compositionally biased region" description="Polar residues" evidence="1">
    <location>
        <begin position="67"/>
        <end position="76"/>
    </location>
</feature>
<accession>T1FTI6</accession>
<dbReference type="Proteomes" id="UP000015101">
    <property type="component" value="Unassembled WGS sequence"/>
</dbReference>
<proteinExistence type="predicted"/>
<dbReference type="EMBL" id="KB096633">
    <property type="protein sequence ID" value="ESO03412.1"/>
    <property type="molecule type" value="Genomic_DNA"/>
</dbReference>
<dbReference type="KEGG" id="hro:HELRODRAFT_192029"/>
<dbReference type="EnsemblMetazoa" id="HelroT192029">
    <property type="protein sequence ID" value="HelroP192029"/>
    <property type="gene ID" value="HelroG192029"/>
</dbReference>
<dbReference type="CTD" id="20212133"/>
<evidence type="ECO:0000256" key="1">
    <source>
        <dbReference type="SAM" id="MobiDB-lite"/>
    </source>
</evidence>
<dbReference type="InParanoid" id="T1FTI6"/>
<evidence type="ECO:0000313" key="3">
    <source>
        <dbReference type="EnsemblMetazoa" id="HelroP192029"/>
    </source>
</evidence>